<gene>
    <name evidence="4 6" type="primary">moaC</name>
    <name evidence="6" type="ORF">HWN40_00565</name>
</gene>
<name>A0A7D5ECM4_9EURY</name>
<dbReference type="PANTHER" id="PTHR22960">
    <property type="entry name" value="MOLYBDOPTERIN COFACTOR SYNTHESIS PROTEIN A"/>
    <property type="match status" value="1"/>
</dbReference>
<dbReference type="InterPro" id="IPR036522">
    <property type="entry name" value="MoaC_sf"/>
</dbReference>
<dbReference type="Proteomes" id="UP000509594">
    <property type="component" value="Chromosome"/>
</dbReference>
<comment type="catalytic activity">
    <reaction evidence="4">
        <text>(8S)-3',8-cyclo-7,8-dihydroguanosine 5'-triphosphate = cyclic pyranopterin phosphate + diphosphate</text>
        <dbReference type="Rhea" id="RHEA:49580"/>
        <dbReference type="ChEBI" id="CHEBI:33019"/>
        <dbReference type="ChEBI" id="CHEBI:59648"/>
        <dbReference type="ChEBI" id="CHEBI:131766"/>
        <dbReference type="EC" id="4.6.1.17"/>
    </reaction>
</comment>
<dbReference type="GeneID" id="55820122"/>
<keyword evidence="7" id="KW-1185">Reference proteome</keyword>
<dbReference type="InterPro" id="IPR023047">
    <property type="entry name" value="Mo_CF_biosynth-C_arc"/>
</dbReference>
<evidence type="ECO:0000259" key="5">
    <source>
        <dbReference type="Pfam" id="PF01967"/>
    </source>
</evidence>
<dbReference type="OrthoDB" id="10067at2157"/>
<dbReference type="InterPro" id="IPR002820">
    <property type="entry name" value="Mopterin_CF_biosynth-C_dom"/>
</dbReference>
<keyword evidence="3 4" id="KW-0456">Lyase</keyword>
<evidence type="ECO:0000256" key="3">
    <source>
        <dbReference type="ARBA" id="ARBA00023239"/>
    </source>
</evidence>
<dbReference type="GO" id="GO:0006777">
    <property type="term" value="P:Mo-molybdopterin cofactor biosynthetic process"/>
    <property type="evidence" value="ECO:0007669"/>
    <property type="project" value="UniProtKB-UniRule"/>
</dbReference>
<comment type="subunit">
    <text evidence="4">Homohexamer; trimer of dimers.</text>
</comment>
<organism evidence="6 7">
    <name type="scientific">Methanolobus zinderi</name>
    <dbReference type="NCBI Taxonomy" id="536044"/>
    <lineage>
        <taxon>Archaea</taxon>
        <taxon>Methanobacteriati</taxon>
        <taxon>Methanobacteriota</taxon>
        <taxon>Stenosarchaea group</taxon>
        <taxon>Methanomicrobia</taxon>
        <taxon>Methanosarcinales</taxon>
        <taxon>Methanosarcinaceae</taxon>
        <taxon>Methanolobus</taxon>
    </lineage>
</organism>
<evidence type="ECO:0000256" key="4">
    <source>
        <dbReference type="HAMAP-Rule" id="MF_01224"/>
    </source>
</evidence>
<dbReference type="HAMAP" id="MF_01224_A">
    <property type="entry name" value="MoaC_A"/>
    <property type="match status" value="1"/>
</dbReference>
<dbReference type="EMBL" id="CP058215">
    <property type="protein sequence ID" value="QLC48874.1"/>
    <property type="molecule type" value="Genomic_DNA"/>
</dbReference>
<sequence length="158" mass="17384">MKKEFTHIQDDRAVMVDIGNKDIVTRKALASGEIILGKDTIEMIRTGSVEKGNVLSTARVAAILAVKRTPEMIPMCHQIPITSVDVDFDIGDERVSTVVEVRSMGRTGVEMEALTGVSTALLTIWDMVKSAEKDETGNYPHTCIRNIKVVEKIKGDQN</sequence>
<evidence type="ECO:0000313" key="7">
    <source>
        <dbReference type="Proteomes" id="UP000509594"/>
    </source>
</evidence>
<dbReference type="InterPro" id="IPR050105">
    <property type="entry name" value="MoCo_biosynth_MoaA/MoaC"/>
</dbReference>
<dbReference type="NCBIfam" id="TIGR00581">
    <property type="entry name" value="moaC"/>
    <property type="match status" value="1"/>
</dbReference>
<feature type="domain" description="Molybdopterin cofactor biosynthesis C (MoaC)" evidence="5">
    <location>
        <begin position="15"/>
        <end position="155"/>
    </location>
</feature>
<dbReference type="AlphaFoldDB" id="A0A7D5ECM4"/>
<evidence type="ECO:0000313" key="6">
    <source>
        <dbReference type="EMBL" id="QLC48874.1"/>
    </source>
</evidence>
<feature type="binding site" evidence="4">
    <location>
        <begin position="111"/>
        <end position="112"/>
    </location>
    <ligand>
        <name>substrate</name>
    </ligand>
</feature>
<keyword evidence="2 4" id="KW-0501">Molybdenum cofactor biosynthesis</keyword>
<dbReference type="Gene3D" id="3.30.70.640">
    <property type="entry name" value="Molybdopterin cofactor biosynthesis C (MoaC) domain"/>
    <property type="match status" value="1"/>
</dbReference>
<accession>A0A7D5ECM4</accession>
<dbReference type="SUPFAM" id="SSF55040">
    <property type="entry name" value="Molybdenum cofactor biosynthesis protein C, MoaC"/>
    <property type="match status" value="1"/>
</dbReference>
<feature type="binding site" evidence="4">
    <location>
        <begin position="75"/>
        <end position="77"/>
    </location>
    <ligand>
        <name>substrate</name>
    </ligand>
</feature>
<dbReference type="Pfam" id="PF01967">
    <property type="entry name" value="MoaC"/>
    <property type="match status" value="1"/>
</dbReference>
<dbReference type="CDD" id="cd01419">
    <property type="entry name" value="MoaC_A"/>
    <property type="match status" value="1"/>
</dbReference>
<feature type="active site" evidence="4">
    <location>
        <position position="126"/>
    </location>
</feature>
<evidence type="ECO:0000256" key="1">
    <source>
        <dbReference type="ARBA" id="ARBA00005046"/>
    </source>
</evidence>
<comment type="pathway">
    <text evidence="1 4">Cofactor biosynthesis; molybdopterin biosynthesis.</text>
</comment>
<proteinExistence type="inferred from homology"/>
<protein>
    <recommendedName>
        <fullName evidence="4">Probable cyclic pyranopterin monophosphate synthase</fullName>
        <ecNumber evidence="4">4.6.1.17</ecNumber>
    </recommendedName>
    <alternativeName>
        <fullName evidence="4">Molybdenum cofactor biosynthesis protein C</fullName>
    </alternativeName>
</protein>
<comment type="similarity">
    <text evidence="4">Belongs to the MoaC family.</text>
</comment>
<dbReference type="EC" id="4.6.1.17" evidence="4"/>
<dbReference type="UniPathway" id="UPA00344"/>
<dbReference type="GO" id="GO:0061799">
    <property type="term" value="F:cyclic pyranopterin monophosphate synthase activity"/>
    <property type="evidence" value="ECO:0007669"/>
    <property type="project" value="UniProtKB-UniRule"/>
</dbReference>
<dbReference type="NCBIfam" id="NF008999">
    <property type="entry name" value="PRK12343.1"/>
    <property type="match status" value="1"/>
</dbReference>
<reference evidence="6 7" key="1">
    <citation type="submission" date="2020-06" db="EMBL/GenBank/DDBJ databases">
        <title>Methanolobus halotolerans sp. nov., isolated from a saline lake Tus in Siberia.</title>
        <authorList>
            <person name="Shen Y."/>
            <person name="Chen S.-C."/>
            <person name="Lai M.-C."/>
            <person name="Huang H.-H."/>
            <person name="Chiu H.-H."/>
            <person name="Tang S.-L."/>
            <person name="Rogozin D.Y."/>
            <person name="Degermendzhy A.G."/>
        </authorList>
    </citation>
    <scope>NUCLEOTIDE SEQUENCE [LARGE SCALE GENOMIC DNA]</scope>
    <source>
        <strain evidence="6 7">DSM 21339</strain>
    </source>
</reference>
<comment type="function">
    <text evidence="4">Catalyzes the conversion of (8S)-3',8-cyclo-7,8-dihydroguanosine 5'-triphosphate to cyclic pyranopterin monophosphate (cPMP).</text>
</comment>
<dbReference type="KEGG" id="mzi:HWN40_00565"/>
<dbReference type="RefSeq" id="WP_176963937.1">
    <property type="nucleotide sequence ID" value="NZ_CP058215.1"/>
</dbReference>
<dbReference type="InterPro" id="IPR023045">
    <property type="entry name" value="MoaC"/>
</dbReference>
<evidence type="ECO:0000256" key="2">
    <source>
        <dbReference type="ARBA" id="ARBA00023150"/>
    </source>
</evidence>